<evidence type="ECO:0000313" key="2">
    <source>
        <dbReference type="Proteomes" id="UP001206925"/>
    </source>
</evidence>
<comment type="caution">
    <text evidence="1">The sequence shown here is derived from an EMBL/GenBank/DDBJ whole genome shotgun (WGS) entry which is preliminary data.</text>
</comment>
<evidence type="ECO:0000313" key="1">
    <source>
        <dbReference type="EMBL" id="KAI7747661.1"/>
    </source>
</evidence>
<dbReference type="EMBL" id="JAMZMK010006711">
    <property type="protein sequence ID" value="KAI7747661.1"/>
    <property type="molecule type" value="Genomic_DNA"/>
</dbReference>
<dbReference type="AlphaFoldDB" id="A0AAD5CST0"/>
<protein>
    <submittedName>
        <fullName evidence="1">Uncharacterized protein</fullName>
    </submittedName>
</protein>
<keyword evidence="2" id="KW-1185">Reference proteome</keyword>
<gene>
    <name evidence="1" type="ORF">M8C21_022858</name>
</gene>
<name>A0AAD5CST0_AMBAR</name>
<organism evidence="1 2">
    <name type="scientific">Ambrosia artemisiifolia</name>
    <name type="common">Common ragweed</name>
    <dbReference type="NCBI Taxonomy" id="4212"/>
    <lineage>
        <taxon>Eukaryota</taxon>
        <taxon>Viridiplantae</taxon>
        <taxon>Streptophyta</taxon>
        <taxon>Embryophyta</taxon>
        <taxon>Tracheophyta</taxon>
        <taxon>Spermatophyta</taxon>
        <taxon>Magnoliopsida</taxon>
        <taxon>eudicotyledons</taxon>
        <taxon>Gunneridae</taxon>
        <taxon>Pentapetalae</taxon>
        <taxon>asterids</taxon>
        <taxon>campanulids</taxon>
        <taxon>Asterales</taxon>
        <taxon>Asteraceae</taxon>
        <taxon>Asteroideae</taxon>
        <taxon>Heliantheae alliance</taxon>
        <taxon>Heliantheae</taxon>
        <taxon>Ambrosia</taxon>
    </lineage>
</organism>
<dbReference type="Proteomes" id="UP001206925">
    <property type="component" value="Unassembled WGS sequence"/>
</dbReference>
<accession>A0AAD5CST0</accession>
<reference evidence="1" key="1">
    <citation type="submission" date="2022-06" db="EMBL/GenBank/DDBJ databases">
        <title>Uncovering the hologenomic basis of an extraordinary plant invasion.</title>
        <authorList>
            <person name="Bieker V.C."/>
            <person name="Martin M.D."/>
            <person name="Gilbert T."/>
            <person name="Hodgins K."/>
            <person name="Battlay P."/>
            <person name="Petersen B."/>
            <person name="Wilson J."/>
        </authorList>
    </citation>
    <scope>NUCLEOTIDE SEQUENCE</scope>
    <source>
        <strain evidence="1">AA19_3_7</strain>
        <tissue evidence="1">Leaf</tissue>
    </source>
</reference>
<proteinExistence type="predicted"/>
<sequence>MASSTTLRSESINISDETKNDWWQEQILCIIKTHGLPHHIFINSNSKKNGDSKNKVEQTVVKGKRSDALVTWILASLIQGNEDIQVHGSKEQGKETQVQVFTKEHMDLRKGRRG</sequence>